<dbReference type="PRINTS" id="PR00380">
    <property type="entry name" value="KINESINHEAVY"/>
</dbReference>
<dbReference type="InterPro" id="IPR036961">
    <property type="entry name" value="Kinesin_motor_dom_sf"/>
</dbReference>
<feature type="region of interest" description="Disordered" evidence="3">
    <location>
        <begin position="20"/>
        <end position="62"/>
    </location>
</feature>
<dbReference type="InterPro" id="IPR001752">
    <property type="entry name" value="Kinesin_motor_dom"/>
</dbReference>
<dbReference type="GO" id="GO:0003777">
    <property type="term" value="F:microtubule motor activity"/>
    <property type="evidence" value="ECO:0007669"/>
    <property type="project" value="InterPro"/>
</dbReference>
<keyword evidence="6" id="KW-1185">Reference proteome</keyword>
<keyword evidence="5" id="KW-0378">Hydrolase</keyword>
<evidence type="ECO:0000256" key="2">
    <source>
        <dbReference type="SAM" id="Coils"/>
    </source>
</evidence>
<keyword evidence="1" id="KW-0547">Nucleotide-binding</keyword>
<dbReference type="Pfam" id="PF00225">
    <property type="entry name" value="Kinesin"/>
    <property type="match status" value="1"/>
</dbReference>
<dbReference type="GO" id="GO:0008017">
    <property type="term" value="F:microtubule binding"/>
    <property type="evidence" value="ECO:0007669"/>
    <property type="project" value="InterPro"/>
</dbReference>
<sequence>MLPGINFPAMKKFFKPKDLNIPPTITIEAPNDPSPDRPHSEPQTSNRFDSRENDKSTRNTSDSDFDVFLTELRCQVKNNALDKEMEIRNLRLQGNSAANQARLVELIKELQYLEHSQDEIHLMMGSKQKDVASLTSKLDQESALHAQTLSKLHSATADYRKLAAEKVELENDLLALAKDNVDLEKKINDLEAQVDSLQQRLSDAQAEADANDKKLINDAQTLEEVSQLKKKLRETESEHALLVVKSYSNERASHNLQTTLTMLNQELNAANVQCKQKAIEYEHNLAAERSANFEKMSAMEAQIKALQLDLIDSKGGFRSWLRLRPAQAGMLKQPITVTGGSSISVKDVRNVDKVFTFDRVFTPEVSNSSLFGDLSEMLEAALQGHNVTVLAYGQTGSGKTYTMSSMLDQSVAKVFERLQSEATNFAVRGRCIEVYKDKVYDLLAPEGRQNQKVSSDCRGMWPIRSELLGVNTMALEFPAAVTEMLELASANRSQASTEKNLTSSRSHMFLSLEMVSTSAGANDAMTTTRSAITFVDLAGSESLANVTIDRAETQAINSSLSALKTVLTALAQLSSKPKTIVPWRDSQLTRLLHDGFTAGKVLFIQTASMGELQESIHTMDFSMLVSQVSTVGKTVKNQSVTYQGREAKSEAKFDNSSTKACLTIFKQLLHWKLAQDTRFITTNSER</sequence>
<evidence type="ECO:0000256" key="3">
    <source>
        <dbReference type="SAM" id="MobiDB-lite"/>
    </source>
</evidence>
<dbReference type="OrthoDB" id="3176171at2759"/>
<keyword evidence="1" id="KW-0505">Motor protein</keyword>
<dbReference type="AlphaFoldDB" id="A0A6A6UH22"/>
<keyword evidence="1" id="KW-0067">ATP-binding</keyword>
<dbReference type="SUPFAM" id="SSF52540">
    <property type="entry name" value="P-loop containing nucleoside triphosphate hydrolases"/>
    <property type="match status" value="1"/>
</dbReference>
<feature type="compositionally biased region" description="Basic and acidic residues" evidence="3">
    <location>
        <begin position="48"/>
        <end position="57"/>
    </location>
</feature>
<dbReference type="GO" id="GO:0005874">
    <property type="term" value="C:microtubule"/>
    <property type="evidence" value="ECO:0007669"/>
    <property type="project" value="TreeGrafter"/>
</dbReference>
<feature type="binding site" evidence="1">
    <location>
        <begin position="393"/>
        <end position="400"/>
    </location>
    <ligand>
        <name>ATP</name>
        <dbReference type="ChEBI" id="CHEBI:30616"/>
    </ligand>
</feature>
<feature type="domain" description="Kinesin motor" evidence="4">
    <location>
        <begin position="316"/>
        <end position="628"/>
    </location>
</feature>
<dbReference type="GO" id="GO:0007018">
    <property type="term" value="P:microtubule-based movement"/>
    <property type="evidence" value="ECO:0007669"/>
    <property type="project" value="InterPro"/>
</dbReference>
<dbReference type="InterPro" id="IPR027417">
    <property type="entry name" value="P-loop_NTPase"/>
</dbReference>
<dbReference type="PROSITE" id="PS50067">
    <property type="entry name" value="KINESIN_MOTOR_2"/>
    <property type="match status" value="1"/>
</dbReference>
<dbReference type="PANTHER" id="PTHR24115">
    <property type="entry name" value="KINESIN-RELATED"/>
    <property type="match status" value="1"/>
</dbReference>
<proteinExistence type="inferred from homology"/>
<keyword evidence="2" id="KW-0175">Coiled coil</keyword>
<feature type="coiled-coil region" evidence="2">
    <location>
        <begin position="152"/>
        <end position="238"/>
    </location>
</feature>
<dbReference type="SMART" id="SM00129">
    <property type="entry name" value="KISc"/>
    <property type="match status" value="1"/>
</dbReference>
<organism evidence="5 6">
    <name type="scientific">Microthyrium microscopicum</name>
    <dbReference type="NCBI Taxonomy" id="703497"/>
    <lineage>
        <taxon>Eukaryota</taxon>
        <taxon>Fungi</taxon>
        <taxon>Dikarya</taxon>
        <taxon>Ascomycota</taxon>
        <taxon>Pezizomycotina</taxon>
        <taxon>Dothideomycetes</taxon>
        <taxon>Dothideomycetes incertae sedis</taxon>
        <taxon>Microthyriales</taxon>
        <taxon>Microthyriaceae</taxon>
        <taxon>Microthyrium</taxon>
    </lineage>
</organism>
<dbReference type="Proteomes" id="UP000799302">
    <property type="component" value="Unassembled WGS sequence"/>
</dbReference>
<gene>
    <name evidence="5" type="ORF">BT63DRAFT_437565</name>
</gene>
<dbReference type="EMBL" id="MU004232">
    <property type="protein sequence ID" value="KAF2671559.1"/>
    <property type="molecule type" value="Genomic_DNA"/>
</dbReference>
<evidence type="ECO:0000256" key="1">
    <source>
        <dbReference type="PROSITE-ProRule" id="PRU00283"/>
    </source>
</evidence>
<comment type="similarity">
    <text evidence="1">Belongs to the TRAFAC class myosin-kinesin ATPase superfamily. Kinesin family.</text>
</comment>
<evidence type="ECO:0000259" key="4">
    <source>
        <dbReference type="PROSITE" id="PS50067"/>
    </source>
</evidence>
<dbReference type="Gene3D" id="3.40.850.10">
    <property type="entry name" value="Kinesin motor domain"/>
    <property type="match status" value="1"/>
</dbReference>
<protein>
    <submittedName>
        <fullName evidence="5">P-loop containing nucleoside triphosphate hydrolase protein</fullName>
    </submittedName>
</protein>
<dbReference type="GO" id="GO:0005524">
    <property type="term" value="F:ATP binding"/>
    <property type="evidence" value="ECO:0007669"/>
    <property type="project" value="UniProtKB-UniRule"/>
</dbReference>
<evidence type="ECO:0000313" key="5">
    <source>
        <dbReference type="EMBL" id="KAF2671559.1"/>
    </source>
</evidence>
<accession>A0A6A6UH22</accession>
<evidence type="ECO:0000313" key="6">
    <source>
        <dbReference type="Proteomes" id="UP000799302"/>
    </source>
</evidence>
<dbReference type="InterPro" id="IPR027640">
    <property type="entry name" value="Kinesin-like_fam"/>
</dbReference>
<dbReference type="GO" id="GO:0016887">
    <property type="term" value="F:ATP hydrolysis activity"/>
    <property type="evidence" value="ECO:0007669"/>
    <property type="project" value="TreeGrafter"/>
</dbReference>
<name>A0A6A6UH22_9PEZI</name>
<reference evidence="5" key="1">
    <citation type="journal article" date="2020" name="Stud. Mycol.">
        <title>101 Dothideomycetes genomes: a test case for predicting lifestyles and emergence of pathogens.</title>
        <authorList>
            <person name="Haridas S."/>
            <person name="Albert R."/>
            <person name="Binder M."/>
            <person name="Bloem J."/>
            <person name="Labutti K."/>
            <person name="Salamov A."/>
            <person name="Andreopoulos B."/>
            <person name="Baker S."/>
            <person name="Barry K."/>
            <person name="Bills G."/>
            <person name="Bluhm B."/>
            <person name="Cannon C."/>
            <person name="Castanera R."/>
            <person name="Culley D."/>
            <person name="Daum C."/>
            <person name="Ezra D."/>
            <person name="Gonzalez J."/>
            <person name="Henrissat B."/>
            <person name="Kuo A."/>
            <person name="Liang C."/>
            <person name="Lipzen A."/>
            <person name="Lutzoni F."/>
            <person name="Magnuson J."/>
            <person name="Mondo S."/>
            <person name="Nolan M."/>
            <person name="Ohm R."/>
            <person name="Pangilinan J."/>
            <person name="Park H.-J."/>
            <person name="Ramirez L."/>
            <person name="Alfaro M."/>
            <person name="Sun H."/>
            <person name="Tritt A."/>
            <person name="Yoshinaga Y."/>
            <person name="Zwiers L.-H."/>
            <person name="Turgeon B."/>
            <person name="Goodwin S."/>
            <person name="Spatafora J."/>
            <person name="Crous P."/>
            <person name="Grigoriev I."/>
        </authorList>
    </citation>
    <scope>NUCLEOTIDE SEQUENCE</scope>
    <source>
        <strain evidence="5">CBS 115976</strain>
    </source>
</reference>
<dbReference type="PANTHER" id="PTHR24115:SF1004">
    <property type="entry name" value="KINESIN-LIKE PROTEIN KIF15"/>
    <property type="match status" value="1"/>
</dbReference>
<dbReference type="GO" id="GO:0005871">
    <property type="term" value="C:kinesin complex"/>
    <property type="evidence" value="ECO:0007669"/>
    <property type="project" value="TreeGrafter"/>
</dbReference>